<dbReference type="EMBL" id="JANATA010000001">
    <property type="protein sequence ID" value="MCP3427331.1"/>
    <property type="molecule type" value="Genomic_DNA"/>
</dbReference>
<dbReference type="PANTHER" id="PTHR30251:SF4">
    <property type="entry name" value="SLR1668 PROTEIN"/>
    <property type="match status" value="1"/>
</dbReference>
<organism evidence="2 3">
    <name type="scientific">Opacimonas viscosa</name>
    <dbReference type="NCBI Taxonomy" id="2961944"/>
    <lineage>
        <taxon>Bacteria</taxon>
        <taxon>Pseudomonadati</taxon>
        <taxon>Pseudomonadota</taxon>
        <taxon>Gammaproteobacteria</taxon>
        <taxon>Alteromonadales</taxon>
        <taxon>Alteromonadaceae</taxon>
        <taxon>Opacimonas</taxon>
    </lineage>
</organism>
<evidence type="ECO:0000313" key="3">
    <source>
        <dbReference type="Proteomes" id="UP001165413"/>
    </source>
</evidence>
<accession>A0AA42BNE4</accession>
<gene>
    <name evidence="2" type="ORF">NLF92_00025</name>
</gene>
<dbReference type="GO" id="GO:0030288">
    <property type="term" value="C:outer membrane-bounded periplasmic space"/>
    <property type="evidence" value="ECO:0007669"/>
    <property type="project" value="InterPro"/>
</dbReference>
<dbReference type="InterPro" id="IPR008962">
    <property type="entry name" value="PapD-like_sf"/>
</dbReference>
<keyword evidence="3" id="KW-1185">Reference proteome</keyword>
<dbReference type="RefSeq" id="WP_254097577.1">
    <property type="nucleotide sequence ID" value="NZ_JANATA010000001.1"/>
</dbReference>
<dbReference type="InterPro" id="IPR050643">
    <property type="entry name" value="Periplasmic_pilus_chap"/>
</dbReference>
<dbReference type="InterPro" id="IPR013783">
    <property type="entry name" value="Ig-like_fold"/>
</dbReference>
<dbReference type="Proteomes" id="UP001165413">
    <property type="component" value="Unassembled WGS sequence"/>
</dbReference>
<reference evidence="2" key="1">
    <citation type="submission" date="2022-07" db="EMBL/GenBank/DDBJ databases">
        <title>Characterization of the Novel Bacterium Alteromonas immobilis LMIT006 and Alteromonas gregis LMIT007.</title>
        <authorList>
            <person name="Lin X."/>
        </authorList>
    </citation>
    <scope>NUCLEOTIDE SEQUENCE</scope>
    <source>
        <strain evidence="2">LMIT007</strain>
    </source>
</reference>
<comment type="caution">
    <text evidence="2">The sequence shown here is derived from an EMBL/GenBank/DDBJ whole genome shotgun (WGS) entry which is preliminary data.</text>
</comment>
<protein>
    <submittedName>
        <fullName evidence="2">Fimbria/pilus periplasmic chaperone</fullName>
    </submittedName>
</protein>
<dbReference type="Pfam" id="PF00345">
    <property type="entry name" value="PapD_N"/>
    <property type="match status" value="1"/>
</dbReference>
<dbReference type="InterPro" id="IPR016147">
    <property type="entry name" value="Pili_assmbl_chaperone_N"/>
</dbReference>
<feature type="domain" description="Pili assembly chaperone N-terminal" evidence="1">
    <location>
        <begin position="24"/>
        <end position="158"/>
    </location>
</feature>
<evidence type="ECO:0000259" key="1">
    <source>
        <dbReference type="Pfam" id="PF00345"/>
    </source>
</evidence>
<dbReference type="SUPFAM" id="SSF49354">
    <property type="entry name" value="PapD-like"/>
    <property type="match status" value="1"/>
</dbReference>
<dbReference type="PANTHER" id="PTHR30251">
    <property type="entry name" value="PILUS ASSEMBLY CHAPERONE"/>
    <property type="match status" value="1"/>
</dbReference>
<dbReference type="Gene3D" id="2.60.40.10">
    <property type="entry name" value="Immunoglobulins"/>
    <property type="match status" value="1"/>
</dbReference>
<sequence>MKIFSTTILLLTMVFTNIVEASLLISPTRLAFGERDRVQTVSLINSSDKTNTYRVEWTEQKVNDNGAYQALTEEEMDTFPVASKYMRLTPRQVTLAPGERQVIKVMARRSANMQEQEYRSHLTFTALPDAPKKSTSQSGGMSMKLNLLLSYSIPVILRHGDLDVQTNIDKVELSATEQPNIKKLVVSLSRQGGMSTTGRLKAYFSPEGSDEKINVATLNGFNFFTDTNTITKTLNWHTELPKQQGTLEVLLEGEKEFSGQILAQKSLKLL</sequence>
<dbReference type="GO" id="GO:0071555">
    <property type="term" value="P:cell wall organization"/>
    <property type="evidence" value="ECO:0007669"/>
    <property type="project" value="InterPro"/>
</dbReference>
<dbReference type="AlphaFoldDB" id="A0AA42BNE4"/>
<evidence type="ECO:0000313" key="2">
    <source>
        <dbReference type="EMBL" id="MCP3427331.1"/>
    </source>
</evidence>
<name>A0AA42BNE4_9ALTE</name>
<proteinExistence type="predicted"/>